<dbReference type="NCBIfam" id="TIGR01164">
    <property type="entry name" value="rplP_bact"/>
    <property type="match status" value="1"/>
</dbReference>
<dbReference type="FunFam" id="3.90.1170.10:FF:000001">
    <property type="entry name" value="50S ribosomal protein L16"/>
    <property type="match status" value="1"/>
</dbReference>
<keyword evidence="6 8" id="KW-0699">rRNA-binding</keyword>
<comment type="function">
    <text evidence="6 8">Binds 23S rRNA and is also seen to make contacts with the A and possibly P site tRNAs.</text>
</comment>
<dbReference type="AlphaFoldDB" id="A0A2J0QBV8"/>
<dbReference type="GO" id="GO:0019843">
    <property type="term" value="F:rRNA binding"/>
    <property type="evidence" value="ECO:0007669"/>
    <property type="project" value="UniProtKB-UniRule"/>
</dbReference>
<dbReference type="PRINTS" id="PR00060">
    <property type="entry name" value="RIBOSOMALL16"/>
</dbReference>
<protein>
    <recommendedName>
        <fullName evidence="5 6">Large ribosomal subunit protein uL16</fullName>
    </recommendedName>
</protein>
<evidence type="ECO:0000256" key="4">
    <source>
        <dbReference type="ARBA" id="ARBA00023274"/>
    </source>
</evidence>
<reference evidence="9 10" key="1">
    <citation type="submission" date="2017-09" db="EMBL/GenBank/DDBJ databases">
        <title>Depth-based differentiation of microbial function through sediment-hosted aquifers and enrichment of novel symbionts in the deep terrestrial subsurface.</title>
        <authorList>
            <person name="Probst A.J."/>
            <person name="Ladd B."/>
            <person name="Jarett J.K."/>
            <person name="Geller-Mcgrath D.E."/>
            <person name="Sieber C.M."/>
            <person name="Emerson J.B."/>
            <person name="Anantharaman K."/>
            <person name="Thomas B.C."/>
            <person name="Malmstrom R."/>
            <person name="Stieglmeier M."/>
            <person name="Klingl A."/>
            <person name="Woyke T."/>
            <person name="Ryan C.M."/>
            <person name="Banfield J.F."/>
        </authorList>
    </citation>
    <scope>NUCLEOTIDE SEQUENCE [LARGE SCALE GENOMIC DNA]</scope>
    <source>
        <strain evidence="9">CG10_big_fil_rev_8_21_14_0_10_36_16</strain>
    </source>
</reference>
<evidence type="ECO:0000313" key="9">
    <source>
        <dbReference type="EMBL" id="PJE51362.1"/>
    </source>
</evidence>
<evidence type="ECO:0000256" key="6">
    <source>
        <dbReference type="HAMAP-Rule" id="MF_01342"/>
    </source>
</evidence>
<evidence type="ECO:0000256" key="8">
    <source>
        <dbReference type="RuleBase" id="RU004414"/>
    </source>
</evidence>
<comment type="subunit">
    <text evidence="6 8">Part of the 50S ribosomal subunit.</text>
</comment>
<keyword evidence="4 6" id="KW-0687">Ribonucleoprotein</keyword>
<dbReference type="HAMAP" id="MF_01342">
    <property type="entry name" value="Ribosomal_uL16"/>
    <property type="match status" value="1"/>
</dbReference>
<name>A0A2J0QBV8_9BACT</name>
<dbReference type="InterPro" id="IPR020798">
    <property type="entry name" value="Ribosomal_uL16_CS"/>
</dbReference>
<dbReference type="InterPro" id="IPR036920">
    <property type="entry name" value="Ribosomal_uL16_sf"/>
</dbReference>
<dbReference type="GO" id="GO:0022625">
    <property type="term" value="C:cytosolic large ribosomal subunit"/>
    <property type="evidence" value="ECO:0007669"/>
    <property type="project" value="TreeGrafter"/>
</dbReference>
<dbReference type="PROSITE" id="PS00586">
    <property type="entry name" value="RIBOSOMAL_L16_1"/>
    <property type="match status" value="1"/>
</dbReference>
<dbReference type="GO" id="GO:0003735">
    <property type="term" value="F:structural constituent of ribosome"/>
    <property type="evidence" value="ECO:0007669"/>
    <property type="project" value="InterPro"/>
</dbReference>
<keyword evidence="2 6" id="KW-0820">tRNA-binding</keyword>
<comment type="similarity">
    <text evidence="1 6 7">Belongs to the universal ribosomal protein uL16 family.</text>
</comment>
<evidence type="ECO:0000256" key="7">
    <source>
        <dbReference type="RuleBase" id="RU004413"/>
    </source>
</evidence>
<dbReference type="CDD" id="cd01433">
    <property type="entry name" value="Ribosomal_L16_L10e"/>
    <property type="match status" value="1"/>
</dbReference>
<dbReference type="PANTHER" id="PTHR12220">
    <property type="entry name" value="50S/60S RIBOSOMAL PROTEIN L16"/>
    <property type="match status" value="1"/>
</dbReference>
<accession>A0A2J0QBV8</accession>
<dbReference type="GO" id="GO:0006412">
    <property type="term" value="P:translation"/>
    <property type="evidence" value="ECO:0007669"/>
    <property type="project" value="UniProtKB-UniRule"/>
</dbReference>
<dbReference type="InterPro" id="IPR000114">
    <property type="entry name" value="Ribosomal_uL16_bact-type"/>
</dbReference>
<proteinExistence type="inferred from homology"/>
<dbReference type="InterPro" id="IPR047873">
    <property type="entry name" value="Ribosomal_uL16"/>
</dbReference>
<keyword evidence="3 6" id="KW-0689">Ribosomal protein</keyword>
<evidence type="ECO:0000256" key="5">
    <source>
        <dbReference type="ARBA" id="ARBA00035198"/>
    </source>
</evidence>
<dbReference type="GO" id="GO:0000049">
    <property type="term" value="F:tRNA binding"/>
    <property type="evidence" value="ECO:0007669"/>
    <property type="project" value="UniProtKB-KW"/>
</dbReference>
<dbReference type="Pfam" id="PF00252">
    <property type="entry name" value="Ribosomal_L16"/>
    <property type="match status" value="1"/>
</dbReference>
<gene>
    <name evidence="6" type="primary">rplP</name>
    <name evidence="9" type="ORF">COV29_01245</name>
</gene>
<evidence type="ECO:0000256" key="3">
    <source>
        <dbReference type="ARBA" id="ARBA00022980"/>
    </source>
</evidence>
<dbReference type="InterPro" id="IPR016180">
    <property type="entry name" value="Ribosomal_uL16_dom"/>
</dbReference>
<evidence type="ECO:0000313" key="10">
    <source>
        <dbReference type="Proteomes" id="UP000228496"/>
    </source>
</evidence>
<dbReference type="PANTHER" id="PTHR12220:SF13">
    <property type="entry name" value="LARGE RIBOSOMAL SUBUNIT PROTEIN UL16M"/>
    <property type="match status" value="1"/>
</dbReference>
<keyword evidence="6 8" id="KW-0694">RNA-binding</keyword>
<comment type="caution">
    <text evidence="9">The sequence shown here is derived from an EMBL/GenBank/DDBJ whole genome shotgun (WGS) entry which is preliminary data.</text>
</comment>
<organism evidence="9 10">
    <name type="scientific">Candidatus Yanofskybacteria bacterium CG10_big_fil_rev_8_21_14_0_10_36_16</name>
    <dbReference type="NCBI Taxonomy" id="1975096"/>
    <lineage>
        <taxon>Bacteria</taxon>
        <taxon>Candidatus Yanofskyibacteriota</taxon>
    </lineage>
</organism>
<evidence type="ECO:0000256" key="1">
    <source>
        <dbReference type="ARBA" id="ARBA00008931"/>
    </source>
</evidence>
<dbReference type="SUPFAM" id="SSF54686">
    <property type="entry name" value="Ribosomal protein L16p/L10e"/>
    <property type="match status" value="1"/>
</dbReference>
<dbReference type="Proteomes" id="UP000228496">
    <property type="component" value="Unassembled WGS sequence"/>
</dbReference>
<dbReference type="Gene3D" id="3.90.1170.10">
    <property type="entry name" value="Ribosomal protein L10e/L16"/>
    <property type="match status" value="1"/>
</dbReference>
<dbReference type="EMBL" id="PCXQ01000003">
    <property type="protein sequence ID" value="PJE51362.1"/>
    <property type="molecule type" value="Genomic_DNA"/>
</dbReference>
<evidence type="ECO:0000256" key="2">
    <source>
        <dbReference type="ARBA" id="ARBA00022555"/>
    </source>
</evidence>
<sequence>MLQPKRIKHRKVHKRRFPTIARKGNTLSFGTYGLKALEPSYIKSSQIEAARRTIARYSKRGGKLWIRIFPDKPFTAKGAEVGMGAGAGSLSHFVAAIGAGRMLFEMSGVTEEIAREALRLAGHKLPIKTKFVKK</sequence>